<dbReference type="PANTHER" id="PTHR34216">
    <property type="match status" value="1"/>
</dbReference>
<protein>
    <submittedName>
        <fullName evidence="4">Peptidoglycan/xylan/chitin deacetylase (PgdA/CDA1 family)</fullName>
    </submittedName>
</protein>
<dbReference type="Proteomes" id="UP000540506">
    <property type="component" value="Unassembled WGS sequence"/>
</dbReference>
<dbReference type="SUPFAM" id="SSF88713">
    <property type="entry name" value="Glycoside hydrolase/deacetylase"/>
    <property type="match status" value="1"/>
</dbReference>
<organism evidence="4 5">
    <name type="scientific">Kitasatospora kifunensis</name>
    <name type="common">Streptomyces kifunensis</name>
    <dbReference type="NCBI Taxonomy" id="58351"/>
    <lineage>
        <taxon>Bacteria</taxon>
        <taxon>Bacillati</taxon>
        <taxon>Actinomycetota</taxon>
        <taxon>Actinomycetes</taxon>
        <taxon>Kitasatosporales</taxon>
        <taxon>Streptomycetaceae</taxon>
        <taxon>Kitasatospora</taxon>
    </lineage>
</organism>
<dbReference type="RefSeq" id="WP_184938633.1">
    <property type="nucleotide sequence ID" value="NZ_JACHJV010000001.1"/>
</dbReference>
<comment type="caution">
    <text evidence="4">The sequence shown here is derived from an EMBL/GenBank/DDBJ whole genome shotgun (WGS) entry which is preliminary data.</text>
</comment>
<dbReference type="InterPro" id="IPR011330">
    <property type="entry name" value="Glyco_hydro/deAcase_b/a-brl"/>
</dbReference>
<gene>
    <name evidence="4" type="ORF">FHR34_004977</name>
</gene>
<dbReference type="GO" id="GO:0005975">
    <property type="term" value="P:carbohydrate metabolic process"/>
    <property type="evidence" value="ECO:0007669"/>
    <property type="project" value="InterPro"/>
</dbReference>
<dbReference type="Gene3D" id="3.20.20.370">
    <property type="entry name" value="Glycoside hydrolase/deacetylase"/>
    <property type="match status" value="1"/>
</dbReference>
<sequence>MVAELTRRPQLPRQGGAESRWSRAPWILMYHSVAEEEEDPYLLTVSPGRFAAQMRWLAARGWRGVSIRELLRARAEGRRERLVGLTFDDGYADFARHVVPVLRGYGFTATAYVVADRLGGDNFWDAKGPRKALLTVEQVRELADSGWEIGSHGMSHLALPGVPAQVLRAEVRDSRQALSDLLGGPVKGFCYPYGAVDESAARAVEEAGYDYAVAIGHSELAGRFALPRCYVGDRDGAWRLRAKRGRCGLRDVVTELRRLGAER</sequence>
<dbReference type="GO" id="GO:0016810">
    <property type="term" value="F:hydrolase activity, acting on carbon-nitrogen (but not peptide) bonds"/>
    <property type="evidence" value="ECO:0007669"/>
    <property type="project" value="InterPro"/>
</dbReference>
<evidence type="ECO:0000256" key="1">
    <source>
        <dbReference type="ARBA" id="ARBA00004613"/>
    </source>
</evidence>
<dbReference type="AlphaFoldDB" id="A0A7W7R664"/>
<dbReference type="PANTHER" id="PTHR34216:SF3">
    <property type="entry name" value="POLY-BETA-1,6-N-ACETYL-D-GLUCOSAMINE N-DEACETYLASE"/>
    <property type="match status" value="1"/>
</dbReference>
<evidence type="ECO:0000313" key="5">
    <source>
        <dbReference type="Proteomes" id="UP000540506"/>
    </source>
</evidence>
<evidence type="ECO:0000256" key="2">
    <source>
        <dbReference type="ARBA" id="ARBA00022729"/>
    </source>
</evidence>
<dbReference type="PROSITE" id="PS51677">
    <property type="entry name" value="NODB"/>
    <property type="match status" value="1"/>
</dbReference>
<dbReference type="EMBL" id="JACHJV010000001">
    <property type="protein sequence ID" value="MBB4925984.1"/>
    <property type="molecule type" value="Genomic_DNA"/>
</dbReference>
<dbReference type="Pfam" id="PF01522">
    <property type="entry name" value="Polysacc_deac_1"/>
    <property type="match status" value="1"/>
</dbReference>
<evidence type="ECO:0000259" key="3">
    <source>
        <dbReference type="PROSITE" id="PS51677"/>
    </source>
</evidence>
<keyword evidence="5" id="KW-1185">Reference proteome</keyword>
<keyword evidence="2" id="KW-0732">Signal</keyword>
<comment type="subcellular location">
    <subcellularLocation>
        <location evidence="1">Secreted</location>
    </subcellularLocation>
</comment>
<proteinExistence type="predicted"/>
<feature type="domain" description="NodB homology" evidence="3">
    <location>
        <begin position="81"/>
        <end position="263"/>
    </location>
</feature>
<dbReference type="InterPro" id="IPR051398">
    <property type="entry name" value="Polysacch_Deacetylase"/>
</dbReference>
<dbReference type="CDD" id="cd10918">
    <property type="entry name" value="CE4_NodB_like_5s_6s"/>
    <property type="match status" value="1"/>
</dbReference>
<accession>A0A7W7R664</accession>
<evidence type="ECO:0000313" key="4">
    <source>
        <dbReference type="EMBL" id="MBB4925984.1"/>
    </source>
</evidence>
<dbReference type="GO" id="GO:0005576">
    <property type="term" value="C:extracellular region"/>
    <property type="evidence" value="ECO:0007669"/>
    <property type="project" value="UniProtKB-SubCell"/>
</dbReference>
<dbReference type="InterPro" id="IPR002509">
    <property type="entry name" value="NODB_dom"/>
</dbReference>
<reference evidence="4 5" key="1">
    <citation type="submission" date="2020-08" db="EMBL/GenBank/DDBJ databases">
        <title>Sequencing the genomes of 1000 actinobacteria strains.</title>
        <authorList>
            <person name="Klenk H.-P."/>
        </authorList>
    </citation>
    <scope>NUCLEOTIDE SEQUENCE [LARGE SCALE GENOMIC DNA]</scope>
    <source>
        <strain evidence="4 5">DSM 41654</strain>
    </source>
</reference>
<name>A0A7W7R664_KITKI</name>